<dbReference type="EMBL" id="GGEC01068495">
    <property type="protein sequence ID" value="MBX48979.1"/>
    <property type="molecule type" value="Transcribed_RNA"/>
</dbReference>
<organism evidence="1">
    <name type="scientific">Rhizophora mucronata</name>
    <name type="common">Asiatic mangrove</name>
    <dbReference type="NCBI Taxonomy" id="61149"/>
    <lineage>
        <taxon>Eukaryota</taxon>
        <taxon>Viridiplantae</taxon>
        <taxon>Streptophyta</taxon>
        <taxon>Embryophyta</taxon>
        <taxon>Tracheophyta</taxon>
        <taxon>Spermatophyta</taxon>
        <taxon>Magnoliopsida</taxon>
        <taxon>eudicotyledons</taxon>
        <taxon>Gunneridae</taxon>
        <taxon>Pentapetalae</taxon>
        <taxon>rosids</taxon>
        <taxon>fabids</taxon>
        <taxon>Malpighiales</taxon>
        <taxon>Rhizophoraceae</taxon>
        <taxon>Rhizophora</taxon>
    </lineage>
</organism>
<protein>
    <submittedName>
        <fullName evidence="1">Uncharacterized protein</fullName>
    </submittedName>
</protein>
<name>A0A2P2P2S7_RHIMU</name>
<reference evidence="1" key="1">
    <citation type="submission" date="2018-02" db="EMBL/GenBank/DDBJ databases">
        <title>Rhizophora mucronata_Transcriptome.</title>
        <authorList>
            <person name="Meera S.P."/>
            <person name="Sreeshan A."/>
            <person name="Augustine A."/>
        </authorList>
    </citation>
    <scope>NUCLEOTIDE SEQUENCE</scope>
    <source>
        <tissue evidence="1">Leaf</tissue>
    </source>
</reference>
<accession>A0A2P2P2S7</accession>
<sequence length="34" mass="4087">MAIMKLYLKFVLEIVWFKRLVIKANFLVSISTRD</sequence>
<proteinExistence type="predicted"/>
<evidence type="ECO:0000313" key="1">
    <source>
        <dbReference type="EMBL" id="MBX48979.1"/>
    </source>
</evidence>
<dbReference type="AlphaFoldDB" id="A0A2P2P2S7"/>